<dbReference type="InterPro" id="IPR033116">
    <property type="entry name" value="TRYPSIN_SER"/>
</dbReference>
<dbReference type="PANTHER" id="PTHR24252:SF7">
    <property type="entry name" value="HYALIN"/>
    <property type="match status" value="1"/>
</dbReference>
<evidence type="ECO:0000256" key="1">
    <source>
        <dbReference type="ARBA" id="ARBA00022670"/>
    </source>
</evidence>
<evidence type="ECO:0000256" key="6">
    <source>
        <dbReference type="RuleBase" id="RU363034"/>
    </source>
</evidence>
<reference evidence="9" key="1">
    <citation type="journal article" date="2023" name="PLoS Negl. Trop. Dis.">
        <title>A genome sequence for Biomphalaria pfeifferi, the major vector snail for the human-infecting parasite Schistosoma mansoni.</title>
        <authorList>
            <person name="Bu L."/>
            <person name="Lu L."/>
            <person name="Laidemitt M.R."/>
            <person name="Zhang S.M."/>
            <person name="Mutuku M."/>
            <person name="Mkoji G."/>
            <person name="Steinauer M."/>
            <person name="Loker E.S."/>
        </authorList>
    </citation>
    <scope>NUCLEOTIDE SEQUENCE</scope>
    <source>
        <strain evidence="9">KasaAsao</strain>
    </source>
</reference>
<comment type="caution">
    <text evidence="9">The sequence shown here is derived from an EMBL/GenBank/DDBJ whole genome shotgun (WGS) entry which is preliminary data.</text>
</comment>
<dbReference type="InterPro" id="IPR043504">
    <property type="entry name" value="Peptidase_S1_PA_chymotrypsin"/>
</dbReference>
<feature type="domain" description="Peptidase S1" evidence="8">
    <location>
        <begin position="149"/>
        <end position="392"/>
    </location>
</feature>
<keyword evidence="2 7" id="KW-0732">Signal</keyword>
<evidence type="ECO:0000313" key="9">
    <source>
        <dbReference type="EMBL" id="KAK0062676.1"/>
    </source>
</evidence>
<dbReference type="InterPro" id="IPR018114">
    <property type="entry name" value="TRYPSIN_HIS"/>
</dbReference>
<dbReference type="CDD" id="cd00190">
    <property type="entry name" value="Tryp_SPc"/>
    <property type="match status" value="1"/>
</dbReference>
<dbReference type="PROSITE" id="PS50240">
    <property type="entry name" value="TRYPSIN_DOM"/>
    <property type="match status" value="1"/>
</dbReference>
<reference evidence="9" key="2">
    <citation type="submission" date="2023-04" db="EMBL/GenBank/DDBJ databases">
        <authorList>
            <person name="Bu L."/>
            <person name="Lu L."/>
            <person name="Laidemitt M.R."/>
            <person name="Zhang S.M."/>
            <person name="Mutuku M."/>
            <person name="Mkoji G."/>
            <person name="Steinauer M."/>
            <person name="Loker E.S."/>
        </authorList>
    </citation>
    <scope>NUCLEOTIDE SEQUENCE</scope>
    <source>
        <strain evidence="9">KasaAsao</strain>
        <tissue evidence="9">Whole Snail</tissue>
    </source>
</reference>
<evidence type="ECO:0000256" key="3">
    <source>
        <dbReference type="ARBA" id="ARBA00022801"/>
    </source>
</evidence>
<dbReference type="InterPro" id="IPR001254">
    <property type="entry name" value="Trypsin_dom"/>
</dbReference>
<accession>A0AAD8FGL6</accession>
<dbReference type="PROSITE" id="PS00135">
    <property type="entry name" value="TRYPSIN_SER"/>
    <property type="match status" value="1"/>
</dbReference>
<dbReference type="PRINTS" id="PR00722">
    <property type="entry name" value="CHYMOTRYPSIN"/>
</dbReference>
<keyword evidence="3 6" id="KW-0378">Hydrolase</keyword>
<evidence type="ECO:0000256" key="5">
    <source>
        <dbReference type="ARBA" id="ARBA00023157"/>
    </source>
</evidence>
<evidence type="ECO:0000256" key="4">
    <source>
        <dbReference type="ARBA" id="ARBA00022825"/>
    </source>
</evidence>
<keyword evidence="10" id="KW-1185">Reference proteome</keyword>
<dbReference type="Gene3D" id="2.40.10.10">
    <property type="entry name" value="Trypsin-like serine proteases"/>
    <property type="match status" value="1"/>
</dbReference>
<dbReference type="PROSITE" id="PS00134">
    <property type="entry name" value="TRYPSIN_HIS"/>
    <property type="match status" value="1"/>
</dbReference>
<organism evidence="9 10">
    <name type="scientific">Biomphalaria pfeifferi</name>
    <name type="common">Bloodfluke planorb</name>
    <name type="synonym">Freshwater snail</name>
    <dbReference type="NCBI Taxonomy" id="112525"/>
    <lineage>
        <taxon>Eukaryota</taxon>
        <taxon>Metazoa</taxon>
        <taxon>Spiralia</taxon>
        <taxon>Lophotrochozoa</taxon>
        <taxon>Mollusca</taxon>
        <taxon>Gastropoda</taxon>
        <taxon>Heterobranchia</taxon>
        <taxon>Euthyneura</taxon>
        <taxon>Panpulmonata</taxon>
        <taxon>Hygrophila</taxon>
        <taxon>Lymnaeoidea</taxon>
        <taxon>Planorbidae</taxon>
        <taxon>Biomphalaria</taxon>
    </lineage>
</organism>
<evidence type="ECO:0000256" key="7">
    <source>
        <dbReference type="SAM" id="SignalP"/>
    </source>
</evidence>
<dbReference type="InterPro" id="IPR009003">
    <property type="entry name" value="Peptidase_S1_PA"/>
</dbReference>
<evidence type="ECO:0000313" key="10">
    <source>
        <dbReference type="Proteomes" id="UP001233172"/>
    </source>
</evidence>
<keyword evidence="4 6" id="KW-0720">Serine protease</keyword>
<dbReference type="FunFam" id="2.40.10.10:FF:000120">
    <property type="entry name" value="Putative serine protease"/>
    <property type="match status" value="1"/>
</dbReference>
<evidence type="ECO:0000256" key="2">
    <source>
        <dbReference type="ARBA" id="ARBA00022729"/>
    </source>
</evidence>
<feature type="chain" id="PRO_5042282319" evidence="7">
    <location>
        <begin position="27"/>
        <end position="394"/>
    </location>
</feature>
<feature type="signal peptide" evidence="7">
    <location>
        <begin position="1"/>
        <end position="26"/>
    </location>
</feature>
<evidence type="ECO:0000259" key="8">
    <source>
        <dbReference type="PROSITE" id="PS50240"/>
    </source>
</evidence>
<dbReference type="GO" id="GO:0004252">
    <property type="term" value="F:serine-type endopeptidase activity"/>
    <property type="evidence" value="ECO:0007669"/>
    <property type="project" value="InterPro"/>
</dbReference>
<proteinExistence type="predicted"/>
<dbReference type="PANTHER" id="PTHR24252">
    <property type="entry name" value="ACROSIN-RELATED"/>
    <property type="match status" value="1"/>
</dbReference>
<dbReference type="SUPFAM" id="SSF50494">
    <property type="entry name" value="Trypsin-like serine proteases"/>
    <property type="match status" value="1"/>
</dbReference>
<dbReference type="Proteomes" id="UP001233172">
    <property type="component" value="Unassembled WGS sequence"/>
</dbReference>
<dbReference type="SMART" id="SM00020">
    <property type="entry name" value="Tryp_SPc"/>
    <property type="match status" value="1"/>
</dbReference>
<dbReference type="Pfam" id="PF00089">
    <property type="entry name" value="Trypsin"/>
    <property type="match status" value="1"/>
</dbReference>
<keyword evidence="1 6" id="KW-0645">Protease</keyword>
<dbReference type="EMBL" id="JASAOG010000024">
    <property type="protein sequence ID" value="KAK0062676.1"/>
    <property type="molecule type" value="Genomic_DNA"/>
</dbReference>
<gene>
    <name evidence="9" type="ORF">Bpfe_007881</name>
</gene>
<sequence>MEKFWTVLRLLKIVVAILTLTSAVKGQVGSTQAETAQTISDLRYVLGSNYSLLVAAYWRYMIASCELVSYKMTNDLQTRNLNKFCVFMFPCPVVYPSQSCLVKVTAMYINLACCPNIPFIGEATTVPSRVFTSPQPTCAYGPVLPDSKIYGGFEAEPGEFPWVVMLLRDGVFFCAGTIVDSTHVMTAAHCFKYFPESAVYEVLAGHHKFDLSQSDVGDQRVAVKMIKVHETFNQNTYSNDIAMITLTSPLTITSYVTPACLPSVSDSLEPTCTVAGWGKTNGGKPPTVLMNVRLNAYNATECLKTFDQSKNLLDIQVANDMICAANGTFGGKDSCTGDSGGPLMCSKMTADGSYRYFVFGIVSNGNGCAIPGEPGVYTYVARFLNWIKDNTINS</sequence>
<dbReference type="AlphaFoldDB" id="A0AAD8FGL6"/>
<protein>
    <submittedName>
        <fullName evidence="9">Trypsin-1-like isoform X1</fullName>
    </submittedName>
</protein>
<dbReference type="GO" id="GO:0006508">
    <property type="term" value="P:proteolysis"/>
    <property type="evidence" value="ECO:0007669"/>
    <property type="project" value="UniProtKB-KW"/>
</dbReference>
<dbReference type="InterPro" id="IPR001314">
    <property type="entry name" value="Peptidase_S1A"/>
</dbReference>
<name>A0AAD8FGL6_BIOPF</name>
<keyword evidence="5" id="KW-1015">Disulfide bond</keyword>